<feature type="compositionally biased region" description="Low complexity" evidence="1">
    <location>
        <begin position="517"/>
        <end position="529"/>
    </location>
</feature>
<dbReference type="Gene3D" id="3.30.750.140">
    <property type="match status" value="1"/>
</dbReference>
<proteinExistence type="predicted"/>
<organism evidence="3 4">
    <name type="scientific">Phaeobacter gallaeciensis</name>
    <dbReference type="NCBI Taxonomy" id="60890"/>
    <lineage>
        <taxon>Bacteria</taxon>
        <taxon>Pseudomonadati</taxon>
        <taxon>Pseudomonadota</taxon>
        <taxon>Alphaproteobacteria</taxon>
        <taxon>Rhodobacterales</taxon>
        <taxon>Roseobacteraceae</taxon>
        <taxon>Phaeobacter</taxon>
    </lineage>
</organism>
<feature type="compositionally biased region" description="Basic and acidic residues" evidence="1">
    <location>
        <begin position="282"/>
        <end position="292"/>
    </location>
</feature>
<dbReference type="AlphaFoldDB" id="A0A1B0ZSY2"/>
<evidence type="ECO:0000256" key="1">
    <source>
        <dbReference type="SAM" id="MobiDB-lite"/>
    </source>
</evidence>
<dbReference type="InterPro" id="IPR038610">
    <property type="entry name" value="FliK-like_C_sf"/>
</dbReference>
<name>A0A1B0ZSY2_9RHOB</name>
<sequence>MHTTSLIGQALGGATGSKTSPAQDAPKKTQDRSFADHVNDAASKQEAAQSQTSETIDSGIADQVDSQAAVEADNASVRSEDMVADQATGDSTENAVGEDVETPSEAAIAAEHAALDAEKRSARSADLPEGARVGQKIGQGAVAGSAVVEDGEAAASKAAGNTTAQTAGEEKAQGPAAAGAAFAGRDTIENQAPARAAQSDGKATAGGGDVKVGEQSAMTVNTEAAQEEGASPARTQTGAADQAVARVAQDKPGAAAATPASPATAADATKSATPASPAEAKASLKAEEKAADARMAAADKATPAAAAAASKTSSADSLPKSVFQMQVENAEAGDSRKARYRTRNGDAQAAAEVAKASTAAAGVQTNAATAVNATTNSAIAMMQALQADTMKLSQAPGLLGDSSGSGLSMTADLPGLPQLLTEAVFQPGITHRPETPRMIASQMAEAFVAKGDRNVDVSLNPEELGKVKMRVATSENGITMIIQTERPETGDLMRRHINELAEEFRRMGFQDISFEFSSGDSAGGQAQQGLGDGTGTGAGNGHGASTGATDMSATDEVAETQIQNLRMGTTGVDMRV</sequence>
<feature type="region of interest" description="Disordered" evidence="1">
    <location>
        <begin position="516"/>
        <end position="551"/>
    </location>
</feature>
<feature type="region of interest" description="Disordered" evidence="1">
    <location>
        <begin position="1"/>
        <end position="131"/>
    </location>
</feature>
<feature type="compositionally biased region" description="Low complexity" evidence="1">
    <location>
        <begin position="173"/>
        <end position="184"/>
    </location>
</feature>
<feature type="compositionally biased region" description="Low complexity" evidence="1">
    <location>
        <begin position="153"/>
        <end position="164"/>
    </location>
</feature>
<reference evidence="3 4" key="1">
    <citation type="submission" date="2016-04" db="EMBL/GenBank/DDBJ databases">
        <authorList>
            <person name="Evans L.H."/>
            <person name="Alamgir A."/>
            <person name="Owens N."/>
            <person name="Weber N.D."/>
            <person name="Virtaneva K."/>
            <person name="Barbian K."/>
            <person name="Babar A."/>
            <person name="Rosenke K."/>
        </authorList>
    </citation>
    <scope>NUCLEOTIDE SEQUENCE [LARGE SCALE GENOMIC DNA]</scope>
    <source>
        <strain evidence="3 4">JL2886</strain>
    </source>
</reference>
<evidence type="ECO:0000313" key="4">
    <source>
        <dbReference type="Proteomes" id="UP000092565"/>
    </source>
</evidence>
<dbReference type="Pfam" id="PF02120">
    <property type="entry name" value="Flg_hook"/>
    <property type="match status" value="1"/>
</dbReference>
<feature type="region of interest" description="Disordered" evidence="1">
    <location>
        <begin position="151"/>
        <end position="299"/>
    </location>
</feature>
<dbReference type="InterPro" id="IPR021136">
    <property type="entry name" value="Flagellar_hook_control-like_C"/>
</dbReference>
<feature type="compositionally biased region" description="Low complexity" evidence="1">
    <location>
        <begin position="254"/>
        <end position="281"/>
    </location>
</feature>
<evidence type="ECO:0000313" key="3">
    <source>
        <dbReference type="EMBL" id="ANP37313.1"/>
    </source>
</evidence>
<gene>
    <name evidence="3" type="ORF">JL2886_02424</name>
</gene>
<evidence type="ECO:0000259" key="2">
    <source>
        <dbReference type="Pfam" id="PF02120"/>
    </source>
</evidence>
<dbReference type="Proteomes" id="UP000092565">
    <property type="component" value="Chromosome"/>
</dbReference>
<feature type="compositionally biased region" description="Polar residues" evidence="1">
    <location>
        <begin position="46"/>
        <end position="56"/>
    </location>
</feature>
<feature type="domain" description="Flagellar hook-length control protein-like C-terminal" evidence="2">
    <location>
        <begin position="446"/>
        <end position="523"/>
    </location>
</feature>
<accession>A0A1B0ZSY2</accession>
<feature type="compositionally biased region" description="Basic and acidic residues" evidence="1">
    <location>
        <begin position="25"/>
        <end position="39"/>
    </location>
</feature>
<protein>
    <recommendedName>
        <fullName evidence="2">Flagellar hook-length control protein-like C-terminal domain-containing protein</fullName>
    </recommendedName>
</protein>
<dbReference type="PATRIC" id="fig|60890.4.peg.2351"/>
<dbReference type="CDD" id="cd17470">
    <property type="entry name" value="T3SS_Flik_C"/>
    <property type="match status" value="1"/>
</dbReference>
<feature type="compositionally biased region" description="Basic and acidic residues" evidence="1">
    <location>
        <begin position="113"/>
        <end position="123"/>
    </location>
</feature>
<keyword evidence="4" id="KW-1185">Reference proteome</keyword>
<feature type="compositionally biased region" description="Gly residues" evidence="1">
    <location>
        <begin position="530"/>
        <end position="544"/>
    </location>
</feature>
<dbReference type="EMBL" id="CP015124">
    <property type="protein sequence ID" value="ANP37313.1"/>
    <property type="molecule type" value="Genomic_DNA"/>
</dbReference>